<organism evidence="2 3">
    <name type="scientific">Methanomicrobium antiquum</name>
    <dbReference type="NCBI Taxonomy" id="487686"/>
    <lineage>
        <taxon>Archaea</taxon>
        <taxon>Methanobacteriati</taxon>
        <taxon>Methanobacteriota</taxon>
        <taxon>Stenosarchaea group</taxon>
        <taxon>Methanomicrobia</taxon>
        <taxon>Methanomicrobiales</taxon>
        <taxon>Methanomicrobiaceae</taxon>
        <taxon>Methanomicrobium</taxon>
    </lineage>
</organism>
<dbReference type="RefSeq" id="WP_278100188.1">
    <property type="nucleotide sequence ID" value="NZ_CP091092.1"/>
</dbReference>
<dbReference type="KEGG" id="manq:L1994_02880"/>
<name>A0AAF0FRU7_9EURY</name>
<dbReference type="InterPro" id="IPR036291">
    <property type="entry name" value="NAD(P)-bd_dom_sf"/>
</dbReference>
<evidence type="ECO:0000313" key="2">
    <source>
        <dbReference type="EMBL" id="WFN37349.1"/>
    </source>
</evidence>
<dbReference type="PRINTS" id="PR01713">
    <property type="entry name" value="NUCEPIMERASE"/>
</dbReference>
<reference evidence="2" key="1">
    <citation type="submission" date="2022-01" db="EMBL/GenBank/DDBJ databases">
        <title>Complete genome of Methanomicrobium antiquum DSM 21220.</title>
        <authorList>
            <person name="Chen S.-C."/>
            <person name="You Y.-T."/>
            <person name="Zhou Y.-Z."/>
            <person name="Lai M.-C."/>
        </authorList>
    </citation>
    <scope>NUCLEOTIDE SEQUENCE</scope>
    <source>
        <strain evidence="2">DSM 21220</strain>
    </source>
</reference>
<dbReference type="Gene3D" id="3.40.50.720">
    <property type="entry name" value="NAD(P)-binding Rossmann-like Domain"/>
    <property type="match status" value="1"/>
</dbReference>
<dbReference type="AlphaFoldDB" id="A0AAF0FRU7"/>
<dbReference type="Gene3D" id="3.90.25.10">
    <property type="entry name" value="UDP-galactose 4-epimerase, domain 1"/>
    <property type="match status" value="1"/>
</dbReference>
<dbReference type="Proteomes" id="UP001218895">
    <property type="component" value="Chromosome"/>
</dbReference>
<keyword evidence="3" id="KW-1185">Reference proteome</keyword>
<proteinExistence type="predicted"/>
<dbReference type="Pfam" id="PF01370">
    <property type="entry name" value="Epimerase"/>
    <property type="match status" value="1"/>
</dbReference>
<dbReference type="PANTHER" id="PTHR43245:SF13">
    <property type="entry name" value="UDP-D-APIOSE_UDP-D-XYLOSE SYNTHASE 2"/>
    <property type="match status" value="1"/>
</dbReference>
<dbReference type="CDD" id="cd05256">
    <property type="entry name" value="UDP_AE_SDR_e"/>
    <property type="match status" value="1"/>
</dbReference>
<accession>A0AAF0FRU7</accession>
<sequence>MHYLVTGGAGFIGSHIVDALVEKGHSVTVLDDLSAGNVKNLSENIDKINLIQKSITDKDVLPEVCRDVDFIFHEAAIASVPFSVENPSVSHEANLTGTLNILEAARKSDVKKIVMASSAAIYGNNTEMPKTEDMPAEPMSPYAVQKLSSEYYGNVYSDLYSIDFAALRYFNVFGPRQLLGSSYAAAIPAFINAIIKGQQPVVFGDGNQTRDFVYIKDIVSANLKAMESNAKGVFNVSCNKGTSLKELLEIMGEISGVKVRPIYSKPRPGDVRYSYADYSKFSDACGWKPKVSLKDGLLETFDFFKSL</sequence>
<dbReference type="GeneID" id="79949305"/>
<dbReference type="EMBL" id="CP091092">
    <property type="protein sequence ID" value="WFN37349.1"/>
    <property type="molecule type" value="Genomic_DNA"/>
</dbReference>
<protein>
    <submittedName>
        <fullName evidence="2">SDR family oxidoreductase</fullName>
    </submittedName>
</protein>
<dbReference type="InterPro" id="IPR001509">
    <property type="entry name" value="Epimerase_deHydtase"/>
</dbReference>
<evidence type="ECO:0000259" key="1">
    <source>
        <dbReference type="Pfam" id="PF01370"/>
    </source>
</evidence>
<dbReference type="InterPro" id="IPR050177">
    <property type="entry name" value="Lipid_A_modif_metabolic_enz"/>
</dbReference>
<dbReference type="PANTHER" id="PTHR43245">
    <property type="entry name" value="BIFUNCTIONAL POLYMYXIN RESISTANCE PROTEIN ARNA"/>
    <property type="match status" value="1"/>
</dbReference>
<feature type="domain" description="NAD-dependent epimerase/dehydratase" evidence="1">
    <location>
        <begin position="4"/>
        <end position="236"/>
    </location>
</feature>
<gene>
    <name evidence="2" type="ORF">L1994_02880</name>
</gene>
<dbReference type="SUPFAM" id="SSF51735">
    <property type="entry name" value="NAD(P)-binding Rossmann-fold domains"/>
    <property type="match status" value="1"/>
</dbReference>
<evidence type="ECO:0000313" key="3">
    <source>
        <dbReference type="Proteomes" id="UP001218895"/>
    </source>
</evidence>